<dbReference type="Proteomes" id="UP000694406">
    <property type="component" value="Unplaced"/>
</dbReference>
<feature type="domain" description="IF rod" evidence="4">
    <location>
        <begin position="132"/>
        <end position="444"/>
    </location>
</feature>
<organism evidence="5 6">
    <name type="scientific">Laticauda laticaudata</name>
    <name type="common">Blue-ringed sea krait</name>
    <name type="synonym">Blue-lipped sea krait</name>
    <dbReference type="NCBI Taxonomy" id="8630"/>
    <lineage>
        <taxon>Eukaryota</taxon>
        <taxon>Metazoa</taxon>
        <taxon>Chordata</taxon>
        <taxon>Craniata</taxon>
        <taxon>Vertebrata</taxon>
        <taxon>Euteleostomi</taxon>
        <taxon>Lepidosauria</taxon>
        <taxon>Squamata</taxon>
        <taxon>Bifurcata</taxon>
        <taxon>Unidentata</taxon>
        <taxon>Episquamata</taxon>
        <taxon>Toxicofera</taxon>
        <taxon>Serpentes</taxon>
        <taxon>Colubroidea</taxon>
        <taxon>Elapidae</taxon>
        <taxon>Laticaudinae</taxon>
        <taxon>Laticauda</taxon>
    </lineage>
</organism>
<dbReference type="GO" id="GO:0045109">
    <property type="term" value="P:intermediate filament organization"/>
    <property type="evidence" value="ECO:0007669"/>
    <property type="project" value="TreeGrafter"/>
</dbReference>
<keyword evidence="1" id="KW-0403">Intermediate filament</keyword>
<gene>
    <name evidence="5" type="primary">BFSP2</name>
</gene>
<dbReference type="GO" id="GO:0005198">
    <property type="term" value="F:structural molecule activity"/>
    <property type="evidence" value="ECO:0007669"/>
    <property type="project" value="InterPro"/>
</dbReference>
<evidence type="ECO:0000313" key="5">
    <source>
        <dbReference type="Ensembl" id="ENSLLTP00000002382.1"/>
    </source>
</evidence>
<evidence type="ECO:0000313" key="6">
    <source>
        <dbReference type="Proteomes" id="UP000694406"/>
    </source>
</evidence>
<dbReference type="AlphaFoldDB" id="A0A8C5RFM3"/>
<dbReference type="InterPro" id="IPR039008">
    <property type="entry name" value="IF_rod_dom"/>
</dbReference>
<dbReference type="Gene3D" id="1.20.5.1160">
    <property type="entry name" value="Vasodilator-stimulated phosphoprotein"/>
    <property type="match status" value="1"/>
</dbReference>
<evidence type="ECO:0000256" key="2">
    <source>
        <dbReference type="ARBA" id="ARBA00023054"/>
    </source>
</evidence>
<keyword evidence="6" id="KW-1185">Reference proteome</keyword>
<accession>A0A8C5RFM3</accession>
<reference evidence="5" key="2">
    <citation type="submission" date="2025-09" db="UniProtKB">
        <authorList>
            <consortium name="Ensembl"/>
        </authorList>
    </citation>
    <scope>IDENTIFICATION</scope>
</reference>
<dbReference type="GO" id="GO:0005882">
    <property type="term" value="C:intermediate filament"/>
    <property type="evidence" value="ECO:0007669"/>
    <property type="project" value="UniProtKB-KW"/>
</dbReference>
<evidence type="ECO:0000256" key="3">
    <source>
        <dbReference type="SAM" id="Coils"/>
    </source>
</evidence>
<dbReference type="SMART" id="SM01391">
    <property type="entry name" value="Filament"/>
    <property type="match status" value="1"/>
</dbReference>
<dbReference type="Ensembl" id="ENSLLTT00000002482.1">
    <property type="protein sequence ID" value="ENSLLTP00000002382.1"/>
    <property type="gene ID" value="ENSLLTG00000001772.1"/>
</dbReference>
<dbReference type="Pfam" id="PF00038">
    <property type="entry name" value="Filament"/>
    <property type="match status" value="1"/>
</dbReference>
<feature type="coiled-coil region" evidence="3">
    <location>
        <begin position="388"/>
        <end position="415"/>
    </location>
</feature>
<dbReference type="InterPro" id="IPR002957">
    <property type="entry name" value="Keratin_I"/>
</dbReference>
<dbReference type="PANTHER" id="PTHR23239:SF32">
    <property type="entry name" value="PHAKININ"/>
    <property type="match status" value="1"/>
</dbReference>
<name>A0A8C5RFM3_LATLA</name>
<evidence type="ECO:0000259" key="4">
    <source>
        <dbReference type="PROSITE" id="PS51842"/>
    </source>
</evidence>
<reference evidence="5" key="1">
    <citation type="submission" date="2025-08" db="UniProtKB">
        <authorList>
            <consortium name="Ensembl"/>
        </authorList>
    </citation>
    <scope>IDENTIFICATION</scope>
</reference>
<feature type="coiled-coil region" evidence="3">
    <location>
        <begin position="143"/>
        <end position="170"/>
    </location>
</feature>
<sequence>MRNVPEIYERALCRFLYVQHQKVRGRRVNSLSANLLKYSMSLPRSRTSFAEHESSTSIEERSVPISHRFSINRGGSLLKPSAAYIGIVPMESVSSLGTRISRRALGISSVFLQGLHSSCTTIPLFQGLEKERSLSYENMNRCLVNYIEKVKTLKQVNQELEGHIRAYLNKKSSSDSKWGSLRESWTNIYYQVGDAVLENARLMLQTESIQACAEDVKDRYENEQPFRKAVEDEINSLYKVIDHANLMKVDLESQIENMKKELTLLSKNHEEDIKMLYQQLALSSLEESETPIEISLDDILKKIQIQWEKNIEQNHAETGILLHAKQSTETVPAIQTQEAELAESLRAEFHETACKIQSLQVETESLKTLKRGLENSLYDVKHWHDIELQNLGSVIGKLEAEVREIQGETEQQQRHHETLLSIKTQLESDIAVYHCLLEKESRYSFS</sequence>
<keyword evidence="2 3" id="KW-0175">Coiled coil</keyword>
<dbReference type="SUPFAM" id="SSF64593">
    <property type="entry name" value="Intermediate filament protein, coiled coil region"/>
    <property type="match status" value="1"/>
</dbReference>
<dbReference type="PRINTS" id="PR01248">
    <property type="entry name" value="TYPE1KERATIN"/>
</dbReference>
<dbReference type="PROSITE" id="PS51842">
    <property type="entry name" value="IF_ROD_2"/>
    <property type="match status" value="1"/>
</dbReference>
<dbReference type="PANTHER" id="PTHR23239">
    <property type="entry name" value="INTERMEDIATE FILAMENT"/>
    <property type="match status" value="1"/>
</dbReference>
<feature type="coiled-coil region" evidence="3">
    <location>
        <begin position="241"/>
        <end position="268"/>
    </location>
</feature>
<evidence type="ECO:0000256" key="1">
    <source>
        <dbReference type="ARBA" id="ARBA00022754"/>
    </source>
</evidence>
<dbReference type="GeneTree" id="ENSGT00940000159820"/>
<proteinExistence type="predicted"/>
<dbReference type="Gene3D" id="1.20.5.170">
    <property type="match status" value="1"/>
</dbReference>
<protein>
    <submittedName>
        <fullName evidence="5">Beaded filament structural protein 2</fullName>
    </submittedName>
</protein>